<dbReference type="KEGG" id="ssun:H9Q77_04525"/>
<evidence type="ECO:0000256" key="7">
    <source>
        <dbReference type="SAM" id="Phobius"/>
    </source>
</evidence>
<evidence type="ECO:0000259" key="8">
    <source>
        <dbReference type="Pfam" id="PF00892"/>
    </source>
</evidence>
<sequence>MENTRAKTTRNSLILLLTATIWGMAFVSQSKGMDYMHPFTFNGVRSLIGAAGILVYILISRKIAGDKAAKLDWKLNVRAGLLCGIFLTIASTLQQFGIKYTSVGKAGFITTLYIIFVPMFGIFLKKKVAPVVWAAAGMAAVGMYLLCMTESLRLGAGDIMVFLCAIAFAIQIMTVDHYAARIDGAVVSCIQFTVCGVVCCIGALIWGQPTFGQIQEGLGALLYAGVLSCGVGYTLQIVGQKGLNPTVAALIMSLESVIATISGWIAYKIGFLSTDQTLTPRQIAGCVIVFAAVILVQLPPEWFRFGKKNAKRIKNA</sequence>
<feature type="transmembrane region" description="Helical" evidence="7">
    <location>
        <begin position="131"/>
        <end position="148"/>
    </location>
</feature>
<evidence type="ECO:0000313" key="9">
    <source>
        <dbReference type="EMBL" id="QNM03392.1"/>
    </source>
</evidence>
<dbReference type="Pfam" id="PF00892">
    <property type="entry name" value="EamA"/>
    <property type="match status" value="2"/>
</dbReference>
<dbReference type="SUPFAM" id="SSF103481">
    <property type="entry name" value="Multidrug resistance efflux transporter EmrE"/>
    <property type="match status" value="2"/>
</dbReference>
<comment type="subcellular location">
    <subcellularLocation>
        <location evidence="1">Cell membrane</location>
        <topology evidence="1">Multi-pass membrane protein</topology>
    </subcellularLocation>
</comment>
<feature type="domain" description="EamA" evidence="8">
    <location>
        <begin position="157"/>
        <end position="296"/>
    </location>
</feature>
<feature type="transmembrane region" description="Helical" evidence="7">
    <location>
        <begin position="218"/>
        <end position="235"/>
    </location>
</feature>
<feature type="domain" description="EamA" evidence="8">
    <location>
        <begin position="13"/>
        <end position="146"/>
    </location>
</feature>
<dbReference type="PANTHER" id="PTHR42920">
    <property type="entry name" value="OS03G0707200 PROTEIN-RELATED"/>
    <property type="match status" value="1"/>
</dbReference>
<evidence type="ECO:0000256" key="2">
    <source>
        <dbReference type="ARBA" id="ARBA00007362"/>
    </source>
</evidence>
<feature type="transmembrane region" description="Helical" evidence="7">
    <location>
        <begin position="40"/>
        <end position="59"/>
    </location>
</feature>
<evidence type="ECO:0000313" key="10">
    <source>
        <dbReference type="Proteomes" id="UP000515981"/>
    </source>
</evidence>
<feature type="transmembrane region" description="Helical" evidence="7">
    <location>
        <begin position="79"/>
        <end position="97"/>
    </location>
</feature>
<evidence type="ECO:0000256" key="5">
    <source>
        <dbReference type="ARBA" id="ARBA00022989"/>
    </source>
</evidence>
<dbReference type="InterPro" id="IPR051258">
    <property type="entry name" value="Diverse_Substrate_Transporter"/>
</dbReference>
<dbReference type="RefSeq" id="WP_249326648.1">
    <property type="nucleotide sequence ID" value="NZ_CP060633.1"/>
</dbReference>
<feature type="transmembrane region" description="Helical" evidence="7">
    <location>
        <begin position="154"/>
        <end position="173"/>
    </location>
</feature>
<proteinExistence type="inferred from homology"/>
<protein>
    <submittedName>
        <fullName evidence="9">DMT family transporter</fullName>
    </submittedName>
</protein>
<feature type="transmembrane region" description="Helical" evidence="7">
    <location>
        <begin position="185"/>
        <end position="206"/>
    </location>
</feature>
<dbReference type="GO" id="GO:0005886">
    <property type="term" value="C:plasma membrane"/>
    <property type="evidence" value="ECO:0007669"/>
    <property type="project" value="UniProtKB-SubCell"/>
</dbReference>
<dbReference type="InterPro" id="IPR037185">
    <property type="entry name" value="EmrE-like"/>
</dbReference>
<gene>
    <name evidence="9" type="ORF">H9Q77_04525</name>
</gene>
<evidence type="ECO:0000256" key="1">
    <source>
        <dbReference type="ARBA" id="ARBA00004651"/>
    </source>
</evidence>
<organism evidence="9 10">
    <name type="scientific">Simiaoa sunii</name>
    <dbReference type="NCBI Taxonomy" id="2763672"/>
    <lineage>
        <taxon>Bacteria</taxon>
        <taxon>Bacillati</taxon>
        <taxon>Bacillota</taxon>
        <taxon>Clostridia</taxon>
        <taxon>Lachnospirales</taxon>
        <taxon>Lachnospiraceae</taxon>
        <taxon>Simiaoa</taxon>
    </lineage>
</organism>
<keyword evidence="10" id="KW-1185">Reference proteome</keyword>
<reference evidence="9 10" key="1">
    <citation type="submission" date="2020-08" db="EMBL/GenBank/DDBJ databases">
        <authorList>
            <person name="Liu C."/>
            <person name="Sun Q."/>
        </authorList>
    </citation>
    <scope>NUCLEOTIDE SEQUENCE [LARGE SCALE GENOMIC DNA]</scope>
    <source>
        <strain evidence="9 10">NSJ-8</strain>
    </source>
</reference>
<comment type="similarity">
    <text evidence="2">Belongs to the EamA transporter family.</text>
</comment>
<keyword evidence="3" id="KW-1003">Cell membrane</keyword>
<accession>A0A7G9FXW0</accession>
<keyword evidence="6 7" id="KW-0472">Membrane</keyword>
<dbReference type="PANTHER" id="PTHR42920:SF5">
    <property type="entry name" value="EAMA DOMAIN-CONTAINING PROTEIN"/>
    <property type="match status" value="1"/>
</dbReference>
<dbReference type="AlphaFoldDB" id="A0A7G9FXW0"/>
<evidence type="ECO:0000256" key="4">
    <source>
        <dbReference type="ARBA" id="ARBA00022692"/>
    </source>
</evidence>
<feature type="transmembrane region" description="Helical" evidence="7">
    <location>
        <begin position="279"/>
        <end position="298"/>
    </location>
</feature>
<evidence type="ECO:0000256" key="3">
    <source>
        <dbReference type="ARBA" id="ARBA00022475"/>
    </source>
</evidence>
<dbReference type="InterPro" id="IPR000620">
    <property type="entry name" value="EamA_dom"/>
</dbReference>
<keyword evidence="5 7" id="KW-1133">Transmembrane helix</keyword>
<dbReference type="EMBL" id="CP060633">
    <property type="protein sequence ID" value="QNM03392.1"/>
    <property type="molecule type" value="Genomic_DNA"/>
</dbReference>
<evidence type="ECO:0000256" key="6">
    <source>
        <dbReference type="ARBA" id="ARBA00023136"/>
    </source>
</evidence>
<feature type="transmembrane region" description="Helical" evidence="7">
    <location>
        <begin position="247"/>
        <end position="267"/>
    </location>
</feature>
<dbReference type="Proteomes" id="UP000515981">
    <property type="component" value="Chromosome"/>
</dbReference>
<feature type="transmembrane region" description="Helical" evidence="7">
    <location>
        <begin position="103"/>
        <end position="124"/>
    </location>
</feature>
<keyword evidence="4 7" id="KW-0812">Transmembrane</keyword>
<name>A0A7G9FXW0_9FIRM</name>